<dbReference type="InterPro" id="IPR008858">
    <property type="entry name" value="TROVE_dom"/>
</dbReference>
<dbReference type="Proteomes" id="UP000637769">
    <property type="component" value="Unassembled WGS sequence"/>
</dbReference>
<dbReference type="InterPro" id="IPR037214">
    <property type="entry name" value="TROVE_dom_sf"/>
</dbReference>
<comment type="similarity">
    <text evidence="2">Belongs to the Ro 60 kDa family.</text>
</comment>
<feature type="domain" description="TROVE" evidence="7">
    <location>
        <begin position="20"/>
        <end position="325"/>
    </location>
</feature>
<accession>A0ABQ1LA81</accession>
<comment type="subcellular location">
    <subcellularLocation>
        <location evidence="1">Cytoplasm</location>
    </subcellularLocation>
</comment>
<dbReference type="PROSITE" id="PS50988">
    <property type="entry name" value="TROVE"/>
    <property type="match status" value="1"/>
</dbReference>
<dbReference type="InterPro" id="IPR040322">
    <property type="entry name" value="TROVE2"/>
</dbReference>
<evidence type="ECO:0000256" key="5">
    <source>
        <dbReference type="ARBA" id="ARBA00022884"/>
    </source>
</evidence>
<keyword evidence="5" id="KW-0694">RNA-binding</keyword>
<dbReference type="PANTHER" id="PTHR14202">
    <property type="entry name" value="60 KDA RIBONUCLEOPROTEIN SSA/RO"/>
    <property type="match status" value="1"/>
</dbReference>
<evidence type="ECO:0000256" key="1">
    <source>
        <dbReference type="ARBA" id="ARBA00004496"/>
    </source>
</evidence>
<keyword evidence="6 8" id="KW-0687">Ribonucleoprotein</keyword>
<evidence type="ECO:0000256" key="2">
    <source>
        <dbReference type="ARBA" id="ARBA00007814"/>
    </source>
</evidence>
<name>A0ABQ1LA81_9PROT</name>
<dbReference type="EMBL" id="BMCH01000001">
    <property type="protein sequence ID" value="GGC20505.1"/>
    <property type="molecule type" value="Genomic_DNA"/>
</dbReference>
<dbReference type="GO" id="GO:1990904">
    <property type="term" value="C:ribonucleoprotein complex"/>
    <property type="evidence" value="ECO:0007669"/>
    <property type="project" value="UniProtKB-KW"/>
</dbReference>
<dbReference type="InterPro" id="IPR056800">
    <property type="entry name" value="vWA_Ro60"/>
</dbReference>
<evidence type="ECO:0000256" key="3">
    <source>
        <dbReference type="ARBA" id="ARBA00022490"/>
    </source>
</evidence>
<dbReference type="Gene3D" id="3.40.50.410">
    <property type="entry name" value="von Willebrand factor, type A domain"/>
    <property type="match status" value="1"/>
</dbReference>
<dbReference type="SUPFAM" id="SSF53300">
    <property type="entry name" value="vWA-like"/>
    <property type="match status" value="1"/>
</dbReference>
<keyword evidence="4" id="KW-0479">Metal-binding</keyword>
<evidence type="ECO:0000256" key="4">
    <source>
        <dbReference type="ARBA" id="ARBA00022723"/>
    </source>
</evidence>
<evidence type="ECO:0000256" key="6">
    <source>
        <dbReference type="ARBA" id="ARBA00023274"/>
    </source>
</evidence>
<keyword evidence="9" id="KW-1185">Reference proteome</keyword>
<evidence type="ECO:0000259" key="7">
    <source>
        <dbReference type="PROSITE" id="PS50988"/>
    </source>
</evidence>
<proteinExistence type="inferred from homology"/>
<dbReference type="Pfam" id="PF25045">
    <property type="entry name" value="vWA_Ro60"/>
    <property type="match status" value="1"/>
</dbReference>
<organism evidence="8 9">
    <name type="scientific">Asaia siamensis</name>
    <dbReference type="NCBI Taxonomy" id="110479"/>
    <lineage>
        <taxon>Bacteria</taxon>
        <taxon>Pseudomonadati</taxon>
        <taxon>Pseudomonadota</taxon>
        <taxon>Alphaproteobacteria</taxon>
        <taxon>Acetobacterales</taxon>
        <taxon>Acetobacteraceae</taxon>
        <taxon>Asaia</taxon>
    </lineage>
</organism>
<dbReference type="SUPFAM" id="SSF140864">
    <property type="entry name" value="TROVE domain-like"/>
    <property type="match status" value="1"/>
</dbReference>
<gene>
    <name evidence="8" type="primary">rsr</name>
    <name evidence="8" type="ORF">GCM10007207_02200</name>
</gene>
<dbReference type="RefSeq" id="WP_188424757.1">
    <property type="nucleotide sequence ID" value="NZ_BMCH01000001.1"/>
</dbReference>
<evidence type="ECO:0000313" key="9">
    <source>
        <dbReference type="Proteomes" id="UP000637769"/>
    </source>
</evidence>
<comment type="caution">
    <text evidence="8">The sequence shown here is derived from an EMBL/GenBank/DDBJ whole genome shotgun (WGS) entry which is preliminary data.</text>
</comment>
<protein>
    <submittedName>
        <fullName evidence="8">Ribonucleoprotein</fullName>
    </submittedName>
</protein>
<evidence type="ECO:0000313" key="8">
    <source>
        <dbReference type="EMBL" id="GGC20505.1"/>
    </source>
</evidence>
<keyword evidence="3" id="KW-0963">Cytoplasm</keyword>
<dbReference type="PANTHER" id="PTHR14202:SF0">
    <property type="entry name" value="RNA-BINDING PROTEIN RO60"/>
    <property type="match status" value="1"/>
</dbReference>
<sequence length="518" mass="55961">MANRSLFASSNGRLVAQSTGVNHSGAPAYDLAAPHKLAQLAMTGAFGGGYYRDAASQMRELIALAQKVSPGFLARAAVHVRERGHMKDTPCVLLAVLSLRDPALFTKAFLRIVTSGKMLRNFVQIMRSGQVGRKSLGSRPKALVQDWLNRATDAQLLSGSVGQSPSLANVIRMVHPHPRDPGREAFYAWLIGRPVDTALLPENVQALLAFRSGQSDVLPDVPFQLLGSLDLTGAHWEMVARRATWQTLRQGLNMFTRNGAFGNAEAVACAAATLRDPERIGAAKAMPYQLMATLRALSPDVDPALADALHDAMELSVSNVPRIAGRVVICPDVSGSMSSPVTGYRPGATTTIRCIDVAALVAAAIKRINRDALVLPFERGVCDVALEPRDTIMTNATRLAAIGGGGTNCAAPLAWLNERKERADLVIFISDNESWMSVDRNARGTALMREWENMKQRCPRARLVCIDIQPYGTSQASEREDILNIGGFSDSVFDQMAAFGSGEAGAAYWVKEIEREVL</sequence>
<reference evidence="9" key="1">
    <citation type="journal article" date="2019" name="Int. J. Syst. Evol. Microbiol.">
        <title>The Global Catalogue of Microorganisms (GCM) 10K type strain sequencing project: providing services to taxonomists for standard genome sequencing and annotation.</title>
        <authorList>
            <consortium name="The Broad Institute Genomics Platform"/>
            <consortium name="The Broad Institute Genome Sequencing Center for Infectious Disease"/>
            <person name="Wu L."/>
            <person name="Ma J."/>
        </authorList>
    </citation>
    <scope>NUCLEOTIDE SEQUENCE [LARGE SCALE GENOMIC DNA]</scope>
    <source>
        <strain evidence="9">CCM 7132</strain>
    </source>
</reference>
<dbReference type="InterPro" id="IPR036465">
    <property type="entry name" value="vWFA_dom_sf"/>
</dbReference>